<evidence type="ECO:0000256" key="1">
    <source>
        <dbReference type="PIRSR" id="PIRSR018249-1"/>
    </source>
</evidence>
<feature type="binding site" evidence="1">
    <location>
        <position position="38"/>
    </location>
    <ligand>
        <name>Zn(2+)</name>
        <dbReference type="ChEBI" id="CHEBI:29105"/>
    </ligand>
</feature>
<dbReference type="OrthoDB" id="5522265at2"/>
<dbReference type="Gene3D" id="3.40.50.150">
    <property type="entry name" value="Vaccinia Virus protein VP39"/>
    <property type="match status" value="1"/>
</dbReference>
<evidence type="ECO:0000313" key="5">
    <source>
        <dbReference type="EMBL" id="OMI08378.1"/>
    </source>
</evidence>
<dbReference type="RefSeq" id="WP_076760439.1">
    <property type="nucleotide sequence ID" value="NZ_JARMMH010000004.1"/>
</dbReference>
<dbReference type="InterPro" id="IPR048647">
    <property type="entry name" value="RlmA_N"/>
</dbReference>
<gene>
    <name evidence="5" type="ORF">BW143_04865</name>
</gene>
<dbReference type="Pfam" id="PF13847">
    <property type="entry name" value="Methyltransf_31"/>
    <property type="match status" value="1"/>
</dbReference>
<feature type="binding site" evidence="2">
    <location>
        <begin position="111"/>
        <end position="112"/>
    </location>
    <ligand>
        <name>S-adenosyl-L-methionine</name>
        <dbReference type="ChEBI" id="CHEBI:59789"/>
    </ligand>
</feature>
<accession>A0A1R1QUR2</accession>
<dbReference type="InterPro" id="IPR052939">
    <property type="entry name" value="23S_rRNA_MeTrnsfrase_RlmA"/>
</dbReference>
<evidence type="ECO:0000313" key="6">
    <source>
        <dbReference type="Proteomes" id="UP000187367"/>
    </source>
</evidence>
<dbReference type="CDD" id="cd02440">
    <property type="entry name" value="AdoMet_MTases"/>
    <property type="match status" value="1"/>
</dbReference>
<dbReference type="EMBL" id="MTJL01000007">
    <property type="protein sequence ID" value="OMI08378.1"/>
    <property type="molecule type" value="Genomic_DNA"/>
</dbReference>
<dbReference type="PANTHER" id="PTHR43460">
    <property type="entry name" value="METHYLTRANSFERASE"/>
    <property type="match status" value="1"/>
</dbReference>
<comment type="caution">
    <text evidence="5">The sequence shown here is derived from an EMBL/GenBank/DDBJ whole genome shotgun (WGS) entry which is preliminary data.</text>
</comment>
<dbReference type="Pfam" id="PF21302">
    <property type="entry name" value="Zn_ribbon_RlmA"/>
    <property type="match status" value="1"/>
</dbReference>
<accession>A0A1R1RYZ7</accession>
<feature type="binding site" evidence="2">
    <location>
        <position position="80"/>
    </location>
    <ligand>
        <name>S-adenosyl-L-methionine</name>
        <dbReference type="ChEBI" id="CHEBI:59789"/>
    </ligand>
</feature>
<dbReference type="InterPro" id="IPR016718">
    <property type="entry name" value="rRNA_m1G-MeTrfase_A_prd"/>
</dbReference>
<dbReference type="GO" id="GO:0008168">
    <property type="term" value="F:methyltransferase activity"/>
    <property type="evidence" value="ECO:0007669"/>
    <property type="project" value="InterPro"/>
</dbReference>
<feature type="binding site" evidence="2">
    <location>
        <position position="203"/>
    </location>
    <ligand>
        <name>S-adenosyl-L-methionine</name>
        <dbReference type="ChEBI" id="CHEBI:59789"/>
    </ligand>
</feature>
<dbReference type="SUPFAM" id="SSF53335">
    <property type="entry name" value="S-adenosyl-L-methionine-dependent methyltransferases"/>
    <property type="match status" value="1"/>
</dbReference>
<dbReference type="InterPro" id="IPR025714">
    <property type="entry name" value="Methyltranfer_dom"/>
</dbReference>
<feature type="binding site" evidence="1">
    <location>
        <position position="42"/>
    </location>
    <ligand>
        <name>Zn(2+)</name>
        <dbReference type="ChEBI" id="CHEBI:29105"/>
    </ligand>
</feature>
<keyword evidence="1" id="KW-0862">Zinc</keyword>
<dbReference type="PANTHER" id="PTHR43460:SF1">
    <property type="entry name" value="METHYLTRANSFERASE TYPE 11 DOMAIN-CONTAINING PROTEIN"/>
    <property type="match status" value="1"/>
</dbReference>
<keyword evidence="1" id="KW-0479">Metal-binding</keyword>
<proteinExistence type="predicted"/>
<keyword evidence="6" id="KW-1185">Reference proteome</keyword>
<dbReference type="InterPro" id="IPR029063">
    <property type="entry name" value="SAM-dependent_MTases_sf"/>
</dbReference>
<dbReference type="AlphaFoldDB" id="A0A1R1RYZ7"/>
<reference evidence="5 6" key="1">
    <citation type="submission" date="2017-01" db="EMBL/GenBank/DDBJ databases">
        <title>Bacillus phylogenomics.</title>
        <authorList>
            <person name="Dunlap C."/>
        </authorList>
    </citation>
    <scope>NUCLEOTIDE SEQUENCE [LARGE SCALE GENOMIC DNA]</scope>
    <source>
        <strain evidence="5 6">NRRL B-41282</strain>
    </source>
</reference>
<evidence type="ECO:0000259" key="3">
    <source>
        <dbReference type="Pfam" id="PF13847"/>
    </source>
</evidence>
<feature type="binding site" evidence="1">
    <location>
        <position position="21"/>
    </location>
    <ligand>
        <name>Zn(2+)</name>
        <dbReference type="ChEBI" id="CHEBI:29105"/>
    </ligand>
</feature>
<dbReference type="GO" id="GO:0046872">
    <property type="term" value="F:metal ion binding"/>
    <property type="evidence" value="ECO:0007669"/>
    <property type="project" value="UniProtKB-KW"/>
</dbReference>
<name>A0A1R1RYZ7_9BACI</name>
<dbReference type="PIRSF" id="PIRSF018249">
    <property type="entry name" value="MyrA_prd"/>
    <property type="match status" value="1"/>
</dbReference>
<evidence type="ECO:0000256" key="2">
    <source>
        <dbReference type="PIRSR" id="PIRSR018249-2"/>
    </source>
</evidence>
<keyword evidence="2" id="KW-0949">S-adenosyl-L-methionine</keyword>
<protein>
    <submittedName>
        <fullName evidence="5">rRNA (Guanine-N1)-methyltransferase</fullName>
    </submittedName>
</protein>
<organism evidence="5 6">
    <name type="scientific">Bacillus swezeyi</name>
    <dbReference type="NCBI Taxonomy" id="1925020"/>
    <lineage>
        <taxon>Bacteria</taxon>
        <taxon>Bacillati</taxon>
        <taxon>Bacillota</taxon>
        <taxon>Bacilli</taxon>
        <taxon>Bacillales</taxon>
        <taxon>Bacillaceae</taxon>
        <taxon>Bacillus</taxon>
    </lineage>
</organism>
<dbReference type="Proteomes" id="UP000187367">
    <property type="component" value="Unassembled WGS sequence"/>
</dbReference>
<sequence>MLNKKMRSAALMTRFETVFQCPLCAREMKVVSPQSLVCPNDHTFDLAKQGYVNVATHSSSGKYDKDLFEARKALAESGFFEPLCEMLSGQIKDGLPLDKKGAKILDAGCGEGSHLIRITEKLKPSFGSRLFGAGIDLSKAGVLAAARRDAELVWLVADLAKAPFQSGTFDVILNILSPSNYEEFTRLLSDEGAVIKVIPKSGYLKELREAFYDEPEKRAYSNQLTVDRFSAHFDVAKRRELSYRSVLDRRQLAQLIRMTPLSWRTDEERIKSYLMKKKAATMSVNLDILIGRKKAK</sequence>
<feature type="binding site" evidence="1">
    <location>
        <position position="24"/>
    </location>
    <ligand>
        <name>Zn(2+)</name>
        <dbReference type="ChEBI" id="CHEBI:29105"/>
    </ligand>
</feature>
<feature type="domain" description="Methyltransferase" evidence="3">
    <location>
        <begin position="99"/>
        <end position="216"/>
    </location>
</feature>
<evidence type="ECO:0000259" key="4">
    <source>
        <dbReference type="Pfam" id="PF21302"/>
    </source>
</evidence>
<feature type="domain" description="23S rRNA (guanine(745)-N(1))-methyltransferase N-terminal" evidence="4">
    <location>
        <begin position="19"/>
        <end position="53"/>
    </location>
</feature>